<organism evidence="2 3">
    <name type="scientific">Mesorhizobium prunaredense</name>
    <dbReference type="NCBI Taxonomy" id="1631249"/>
    <lineage>
        <taxon>Bacteria</taxon>
        <taxon>Pseudomonadati</taxon>
        <taxon>Pseudomonadota</taxon>
        <taxon>Alphaproteobacteria</taxon>
        <taxon>Hyphomicrobiales</taxon>
        <taxon>Phyllobacteriaceae</taxon>
        <taxon>Mesorhizobium</taxon>
    </lineage>
</organism>
<gene>
    <name evidence="2" type="ORF">BQ8794_70263</name>
</gene>
<dbReference type="EMBL" id="FTPD01000067">
    <property type="protein sequence ID" value="SIT59333.1"/>
    <property type="molecule type" value="Genomic_DNA"/>
</dbReference>
<evidence type="ECO:0000313" key="2">
    <source>
        <dbReference type="EMBL" id="SIT59333.1"/>
    </source>
</evidence>
<dbReference type="AlphaFoldDB" id="A0A1R3VJ71"/>
<sequence>MVPAGSKPPGSIARARHVGESLISDRYYGGMTKNLGNAERSAPNEPARSSALSRLAPALFPLVVVALGYLVGWQFFGF</sequence>
<keyword evidence="1" id="KW-1133">Transmembrane helix</keyword>
<evidence type="ECO:0000256" key="1">
    <source>
        <dbReference type="SAM" id="Phobius"/>
    </source>
</evidence>
<accession>A0A1R3VJ71</accession>
<proteinExistence type="predicted"/>
<keyword evidence="3" id="KW-1185">Reference proteome</keyword>
<feature type="transmembrane region" description="Helical" evidence="1">
    <location>
        <begin position="58"/>
        <end position="76"/>
    </location>
</feature>
<protein>
    <submittedName>
        <fullName evidence="2">Uncharacterized protein</fullName>
    </submittedName>
</protein>
<name>A0A1R3VJ71_9HYPH</name>
<dbReference type="Proteomes" id="UP000188388">
    <property type="component" value="Unassembled WGS sequence"/>
</dbReference>
<reference evidence="3" key="1">
    <citation type="submission" date="2017-01" db="EMBL/GenBank/DDBJ databases">
        <authorList>
            <person name="Brunel B."/>
        </authorList>
    </citation>
    <scope>NUCLEOTIDE SEQUENCE [LARGE SCALE GENOMIC DNA]</scope>
</reference>
<evidence type="ECO:0000313" key="3">
    <source>
        <dbReference type="Proteomes" id="UP000188388"/>
    </source>
</evidence>
<keyword evidence="1" id="KW-0812">Transmembrane</keyword>
<keyword evidence="1" id="KW-0472">Membrane</keyword>